<comment type="catalytic activity">
    <reaction evidence="1">
        <text>ATP + protein L-histidine = ADP + protein N-phospho-L-histidine.</text>
        <dbReference type="EC" id="2.7.13.3"/>
    </reaction>
</comment>
<evidence type="ECO:0000259" key="7">
    <source>
        <dbReference type="PROSITE" id="PS50109"/>
    </source>
</evidence>
<reference evidence="8" key="1">
    <citation type="submission" date="2020-10" db="EMBL/GenBank/DDBJ databases">
        <authorList>
            <person name="Castelo-Branco R."/>
            <person name="Eusebio N."/>
            <person name="Adriana R."/>
            <person name="Vieira A."/>
            <person name="Brugerolle De Fraissinette N."/>
            <person name="Rezende De Castro R."/>
            <person name="Schneider M.P."/>
            <person name="Vasconcelos V."/>
            <person name="Leao P.N."/>
        </authorList>
    </citation>
    <scope>NUCLEOTIDE SEQUENCE</scope>
    <source>
        <strain evidence="8">LEGE 12446</strain>
    </source>
</reference>
<dbReference type="PANTHER" id="PTHR43065">
    <property type="entry name" value="SENSOR HISTIDINE KINASE"/>
    <property type="match status" value="1"/>
</dbReference>
<evidence type="ECO:0000313" key="9">
    <source>
        <dbReference type="Proteomes" id="UP000622533"/>
    </source>
</evidence>
<feature type="transmembrane region" description="Helical" evidence="6">
    <location>
        <begin position="181"/>
        <end position="206"/>
    </location>
</feature>
<name>A0A8J7DDV2_DESMC</name>
<keyword evidence="5" id="KW-0902">Two-component regulatory system</keyword>
<dbReference type="SUPFAM" id="SSF47384">
    <property type="entry name" value="Homodimeric domain of signal transducing histidine kinase"/>
    <property type="match status" value="1"/>
</dbReference>
<protein>
    <recommendedName>
        <fullName evidence="2">histidine kinase</fullName>
        <ecNumber evidence="2">2.7.13.3</ecNumber>
    </recommendedName>
</protein>
<dbReference type="InterPro" id="IPR036890">
    <property type="entry name" value="HATPase_C_sf"/>
</dbReference>
<dbReference type="InterPro" id="IPR003594">
    <property type="entry name" value="HATPase_dom"/>
</dbReference>
<keyword evidence="4" id="KW-0418">Kinase</keyword>
<dbReference type="InterPro" id="IPR003661">
    <property type="entry name" value="HisK_dim/P_dom"/>
</dbReference>
<dbReference type="PRINTS" id="PR00344">
    <property type="entry name" value="BCTRLSENSOR"/>
</dbReference>
<organism evidence="8 9">
    <name type="scientific">Desmonostoc muscorum LEGE 12446</name>
    <dbReference type="NCBI Taxonomy" id="1828758"/>
    <lineage>
        <taxon>Bacteria</taxon>
        <taxon>Bacillati</taxon>
        <taxon>Cyanobacteriota</taxon>
        <taxon>Cyanophyceae</taxon>
        <taxon>Nostocales</taxon>
        <taxon>Nostocaceae</taxon>
        <taxon>Desmonostoc</taxon>
    </lineage>
</organism>
<keyword evidence="6" id="KW-0472">Membrane</keyword>
<dbReference type="RefSeq" id="WP_193921850.1">
    <property type="nucleotide sequence ID" value="NZ_JADEXS020000001.1"/>
</dbReference>
<accession>A0A8J7DDV2</accession>
<dbReference type="PROSITE" id="PS50109">
    <property type="entry name" value="HIS_KIN"/>
    <property type="match status" value="1"/>
</dbReference>
<keyword evidence="4" id="KW-0808">Transferase</keyword>
<dbReference type="EMBL" id="JADEXS010000557">
    <property type="protein sequence ID" value="MBE9026221.1"/>
    <property type="molecule type" value="Genomic_DNA"/>
</dbReference>
<keyword evidence="6" id="KW-1133">Transmembrane helix</keyword>
<evidence type="ECO:0000256" key="1">
    <source>
        <dbReference type="ARBA" id="ARBA00000085"/>
    </source>
</evidence>
<evidence type="ECO:0000313" key="8">
    <source>
        <dbReference type="EMBL" id="MBE9026221.1"/>
    </source>
</evidence>
<evidence type="ECO:0000256" key="2">
    <source>
        <dbReference type="ARBA" id="ARBA00012438"/>
    </source>
</evidence>
<comment type="caution">
    <text evidence="8">The sequence shown here is derived from an EMBL/GenBank/DDBJ whole genome shotgun (WGS) entry which is preliminary data.</text>
</comment>
<dbReference type="PANTHER" id="PTHR43065:SF50">
    <property type="entry name" value="HISTIDINE KINASE"/>
    <property type="match status" value="1"/>
</dbReference>
<dbReference type="InterPro" id="IPR004358">
    <property type="entry name" value="Sig_transdc_His_kin-like_C"/>
</dbReference>
<keyword evidence="6" id="KW-0812">Transmembrane</keyword>
<evidence type="ECO:0000256" key="4">
    <source>
        <dbReference type="ARBA" id="ARBA00022777"/>
    </source>
</evidence>
<evidence type="ECO:0000256" key="5">
    <source>
        <dbReference type="ARBA" id="ARBA00023012"/>
    </source>
</evidence>
<dbReference type="SMART" id="SM00387">
    <property type="entry name" value="HATPase_c"/>
    <property type="match status" value="1"/>
</dbReference>
<dbReference type="Proteomes" id="UP000622533">
    <property type="component" value="Unassembled WGS sequence"/>
</dbReference>
<dbReference type="GO" id="GO:0000155">
    <property type="term" value="F:phosphorelay sensor kinase activity"/>
    <property type="evidence" value="ECO:0007669"/>
    <property type="project" value="InterPro"/>
</dbReference>
<feature type="transmembrane region" description="Helical" evidence="6">
    <location>
        <begin position="12"/>
        <end position="32"/>
    </location>
</feature>
<dbReference type="Gene3D" id="3.30.565.10">
    <property type="entry name" value="Histidine kinase-like ATPase, C-terminal domain"/>
    <property type="match status" value="1"/>
</dbReference>
<dbReference type="Gene3D" id="1.10.287.130">
    <property type="match status" value="1"/>
</dbReference>
<dbReference type="AlphaFoldDB" id="A0A8J7DDV2"/>
<feature type="domain" description="Histidine kinase" evidence="7">
    <location>
        <begin position="274"/>
        <end position="531"/>
    </location>
</feature>
<keyword evidence="3" id="KW-0597">Phosphoprotein</keyword>
<dbReference type="EC" id="2.7.13.3" evidence="2"/>
<gene>
    <name evidence="8" type="ORF">IQ276_28520</name>
</gene>
<dbReference type="SUPFAM" id="SSF55874">
    <property type="entry name" value="ATPase domain of HSP90 chaperone/DNA topoisomerase II/histidine kinase"/>
    <property type="match status" value="1"/>
</dbReference>
<proteinExistence type="predicted"/>
<sequence>MHLLRKMRFPPSQLVTVTVMLTLLLFIPQIWLNWQAYHNFNSINNTEFQLQKLSDEIIYYDEVLTMSARMNAATGDLKWEQRYRQFEPQLDAAIKESMKLAPKTYKNEDAKKVDIANQRLVAMEYQSFDLVQKNQKEAAQLLLSSREYETQKHIYADGVAKRKRDILLQLQHKIAEYRQKMFWAIFQSIIGLAMLIPAWFLVLHLLQEYLKAKKFAQAALEETNYMLEMQVARRTEKLNQKNIQLEQTLQELQHTQVQLIQTEKMSSLGQLVAGVAHEINNPVNFIYGNLTYVREYTQSLLILIDLYQQQYPNHNPEINIFINEIDLEFIIDDLPKILSSMVVGADRICEIVLSLRNFSRLDEAEMKFVDIHEGINSTLLILQHYLKDKHEQQEIAIIKQYGNLPLVECYPGGLNQVFMNILSNAIDALRQQQIDSLKTEIKQHSCIIIHTEVKNQECVIISIKDNASGIEEEVKSRLFDPFFTTKSVGKGTGLGLSISYQIIVDKHKGKINCISEPGKGAEFVIEIPIKQIRQEIKSGSE</sequence>
<dbReference type="InterPro" id="IPR005467">
    <property type="entry name" value="His_kinase_dom"/>
</dbReference>
<evidence type="ECO:0000256" key="3">
    <source>
        <dbReference type="ARBA" id="ARBA00022553"/>
    </source>
</evidence>
<keyword evidence="9" id="KW-1185">Reference proteome</keyword>
<dbReference type="Pfam" id="PF02518">
    <property type="entry name" value="HATPase_c"/>
    <property type="match status" value="1"/>
</dbReference>
<dbReference type="CDD" id="cd00082">
    <property type="entry name" value="HisKA"/>
    <property type="match status" value="1"/>
</dbReference>
<dbReference type="InterPro" id="IPR036097">
    <property type="entry name" value="HisK_dim/P_sf"/>
</dbReference>
<evidence type="ECO:0000256" key="6">
    <source>
        <dbReference type="SAM" id="Phobius"/>
    </source>
</evidence>